<dbReference type="PANTHER" id="PTHR43611">
    <property type="entry name" value="ALPHA-D-GLUCOSE 1-PHOSPHATE PHOSPHATASE"/>
    <property type="match status" value="1"/>
</dbReference>
<gene>
    <name evidence="1" type="ORF">FYJ50_04730</name>
</gene>
<sequence length="208" mass="25116">MVYFICEEIMIKNIVFDLGNVLVTFDPKSFLKDLIHNKKIEEDLYSFYFHSDLWILYDQGSYSNEDMIQKGIQIYPQYEKYIRSVIERWVEYVIPIVDNIQLLDLYTNYSLYIISDIPQYNYDYLNEHYSFLQKVNGGIYSYQEKVCKPDKKMFTRLLEKYKINPQECVFIDDKYENIKTALDLGFKGIHLKDPKDLKKKLEEVLYEM</sequence>
<dbReference type="NCBIfam" id="TIGR01509">
    <property type="entry name" value="HAD-SF-IA-v3"/>
    <property type="match status" value="1"/>
</dbReference>
<dbReference type="InterPro" id="IPR006439">
    <property type="entry name" value="HAD-SF_hydro_IA"/>
</dbReference>
<dbReference type="InterPro" id="IPR023214">
    <property type="entry name" value="HAD_sf"/>
</dbReference>
<accession>A0A7X2T3V8</accession>
<protein>
    <submittedName>
        <fullName evidence="1">HAD-IA family hydrolase</fullName>
    </submittedName>
</protein>
<keyword evidence="1" id="KW-0378">Hydrolase</keyword>
<dbReference type="Gene3D" id="1.10.150.240">
    <property type="entry name" value="Putative phosphatase, domain 2"/>
    <property type="match status" value="1"/>
</dbReference>
<organism evidence="1 2">
    <name type="scientific">Floccifex porci</name>
    <dbReference type="NCBI Taxonomy" id="2606629"/>
    <lineage>
        <taxon>Bacteria</taxon>
        <taxon>Bacillati</taxon>
        <taxon>Bacillota</taxon>
        <taxon>Erysipelotrichia</taxon>
        <taxon>Erysipelotrichales</taxon>
        <taxon>Erysipelotrichaceae</taxon>
        <taxon>Floccifex</taxon>
    </lineage>
</organism>
<evidence type="ECO:0000313" key="1">
    <source>
        <dbReference type="EMBL" id="MSS01413.1"/>
    </source>
</evidence>
<dbReference type="SFLD" id="SFLDS00003">
    <property type="entry name" value="Haloacid_Dehalogenase"/>
    <property type="match status" value="1"/>
</dbReference>
<proteinExistence type="predicted"/>
<dbReference type="Pfam" id="PF00702">
    <property type="entry name" value="Hydrolase"/>
    <property type="match status" value="1"/>
</dbReference>
<dbReference type="PANTHER" id="PTHR43611:SF3">
    <property type="entry name" value="FLAVIN MONONUCLEOTIDE HYDROLASE 1, CHLOROPLATIC"/>
    <property type="match status" value="1"/>
</dbReference>
<comment type="caution">
    <text evidence="1">The sequence shown here is derived from an EMBL/GenBank/DDBJ whole genome shotgun (WGS) entry which is preliminary data.</text>
</comment>
<dbReference type="Proteomes" id="UP000470082">
    <property type="component" value="Unassembled WGS sequence"/>
</dbReference>
<dbReference type="InterPro" id="IPR023198">
    <property type="entry name" value="PGP-like_dom2"/>
</dbReference>
<dbReference type="EMBL" id="VUMM01000006">
    <property type="protein sequence ID" value="MSS01413.1"/>
    <property type="molecule type" value="Genomic_DNA"/>
</dbReference>
<evidence type="ECO:0000313" key="2">
    <source>
        <dbReference type="Proteomes" id="UP000470082"/>
    </source>
</evidence>
<dbReference type="AlphaFoldDB" id="A0A7X2T3V8"/>
<keyword evidence="2" id="KW-1185">Reference proteome</keyword>
<dbReference type="SUPFAM" id="SSF56784">
    <property type="entry name" value="HAD-like"/>
    <property type="match status" value="1"/>
</dbReference>
<dbReference type="SFLD" id="SFLDG01129">
    <property type="entry name" value="C1.5:_HAD__Beta-PGM__Phosphata"/>
    <property type="match status" value="1"/>
</dbReference>
<dbReference type="InterPro" id="IPR036412">
    <property type="entry name" value="HAD-like_sf"/>
</dbReference>
<dbReference type="GO" id="GO:0016787">
    <property type="term" value="F:hydrolase activity"/>
    <property type="evidence" value="ECO:0007669"/>
    <property type="project" value="UniProtKB-KW"/>
</dbReference>
<name>A0A7X2T3V8_9FIRM</name>
<dbReference type="Gene3D" id="3.40.50.1000">
    <property type="entry name" value="HAD superfamily/HAD-like"/>
    <property type="match status" value="1"/>
</dbReference>
<reference evidence="1 2" key="1">
    <citation type="submission" date="2019-08" db="EMBL/GenBank/DDBJ databases">
        <title>In-depth cultivation of the pig gut microbiome towards novel bacterial diversity and tailored functional studies.</title>
        <authorList>
            <person name="Wylensek D."/>
            <person name="Hitch T.C.A."/>
            <person name="Clavel T."/>
        </authorList>
    </citation>
    <scope>NUCLEOTIDE SEQUENCE [LARGE SCALE GENOMIC DNA]</scope>
    <source>
        <strain evidence="1 2">LKV-178-WT-2G</strain>
    </source>
</reference>